<organism evidence="1 2">
    <name type="scientific">Peronosclerospora sorghi</name>
    <dbReference type="NCBI Taxonomy" id="230839"/>
    <lineage>
        <taxon>Eukaryota</taxon>
        <taxon>Sar</taxon>
        <taxon>Stramenopiles</taxon>
        <taxon>Oomycota</taxon>
        <taxon>Peronosporomycetes</taxon>
        <taxon>Peronosporales</taxon>
        <taxon>Peronosporaceae</taxon>
        <taxon>Peronosclerospora</taxon>
    </lineage>
</organism>
<keyword evidence="2" id="KW-1185">Reference proteome</keyword>
<sequence>MKRTKSVAADEAGATTKPDKLSVTTQSVGTSHVSVAIAIGAVVAIAAVLVVIMVSAMYAKSRRNLFDECKTRVDAFLCGKLSTPPTGRGCTPREGSLVLVVSQSSFATI</sequence>
<reference evidence="1 2" key="1">
    <citation type="journal article" date="2022" name="bioRxiv">
        <title>The genome of the oomycete Peronosclerospora sorghi, a cosmopolitan pathogen of maize and sorghum, is inflated with dispersed pseudogenes.</title>
        <authorList>
            <person name="Fletcher K."/>
            <person name="Martin F."/>
            <person name="Isakeit T."/>
            <person name="Cavanaugh K."/>
            <person name="Magill C."/>
            <person name="Michelmore R."/>
        </authorList>
    </citation>
    <scope>NUCLEOTIDE SEQUENCE [LARGE SCALE GENOMIC DNA]</scope>
    <source>
        <strain evidence="1">P6</strain>
    </source>
</reference>
<comment type="caution">
    <text evidence="1">The sequence shown here is derived from an EMBL/GenBank/DDBJ whole genome shotgun (WGS) entry which is preliminary data.</text>
</comment>
<gene>
    <name evidence="1" type="ORF">PsorP6_008514</name>
</gene>
<dbReference type="Proteomes" id="UP001163321">
    <property type="component" value="Chromosome 3"/>
</dbReference>
<evidence type="ECO:0000313" key="2">
    <source>
        <dbReference type="Proteomes" id="UP001163321"/>
    </source>
</evidence>
<accession>A0ACC0W855</accession>
<proteinExistence type="predicted"/>
<evidence type="ECO:0000313" key="1">
    <source>
        <dbReference type="EMBL" id="KAI9914622.1"/>
    </source>
</evidence>
<dbReference type="EMBL" id="CM047582">
    <property type="protein sequence ID" value="KAI9914622.1"/>
    <property type="molecule type" value="Genomic_DNA"/>
</dbReference>
<protein>
    <submittedName>
        <fullName evidence="1">Uncharacterized protein</fullName>
    </submittedName>
</protein>
<name>A0ACC0W855_9STRA</name>